<accession>A0A9E7DKQ2</accession>
<dbReference type="GO" id="GO:0015935">
    <property type="term" value="C:small ribosomal subunit"/>
    <property type="evidence" value="ECO:0007669"/>
    <property type="project" value="TreeGrafter"/>
</dbReference>
<dbReference type="PANTHER" id="PTHR12919:SF20">
    <property type="entry name" value="SMALL RIBOSOMAL SUBUNIT PROTEIN BS16M"/>
    <property type="match status" value="1"/>
</dbReference>
<organism evidence="4 5">
    <name type="scientific">Fenollaria massiliensis</name>
    <dbReference type="NCBI Taxonomy" id="938288"/>
    <lineage>
        <taxon>Bacteria</taxon>
        <taxon>Bacillati</taxon>
        <taxon>Bacillota</taxon>
        <taxon>Clostridia</taxon>
        <taxon>Eubacteriales</taxon>
        <taxon>Fenollaria</taxon>
    </lineage>
</organism>
<evidence type="ECO:0000313" key="4">
    <source>
        <dbReference type="EMBL" id="UQK59864.1"/>
    </source>
</evidence>
<evidence type="ECO:0000256" key="2">
    <source>
        <dbReference type="ARBA" id="ARBA00023274"/>
    </source>
</evidence>
<gene>
    <name evidence="3 4" type="primary">rpsP</name>
    <name evidence="4" type="ORF">M1R53_03200</name>
</gene>
<dbReference type="GO" id="GO:0003735">
    <property type="term" value="F:structural constituent of ribosome"/>
    <property type="evidence" value="ECO:0007669"/>
    <property type="project" value="InterPro"/>
</dbReference>
<dbReference type="EMBL" id="CP096649">
    <property type="protein sequence ID" value="UQK59864.1"/>
    <property type="molecule type" value="Genomic_DNA"/>
</dbReference>
<dbReference type="InterPro" id="IPR023803">
    <property type="entry name" value="Ribosomal_bS16_dom_sf"/>
</dbReference>
<dbReference type="RefSeq" id="WP_249243191.1">
    <property type="nucleotide sequence ID" value="NZ_CP096649.1"/>
</dbReference>
<dbReference type="NCBIfam" id="TIGR00002">
    <property type="entry name" value="S16"/>
    <property type="match status" value="1"/>
</dbReference>
<comment type="similarity">
    <text evidence="3">Belongs to the bacterial ribosomal protein bS16 family.</text>
</comment>
<dbReference type="HAMAP" id="MF_00385">
    <property type="entry name" value="Ribosomal_bS16"/>
    <property type="match status" value="1"/>
</dbReference>
<protein>
    <recommendedName>
        <fullName evidence="3">Small ribosomal subunit protein bS16</fullName>
    </recommendedName>
</protein>
<dbReference type="Pfam" id="PF00886">
    <property type="entry name" value="Ribosomal_S16"/>
    <property type="match status" value="1"/>
</dbReference>
<dbReference type="GO" id="GO:0005737">
    <property type="term" value="C:cytoplasm"/>
    <property type="evidence" value="ECO:0007669"/>
    <property type="project" value="UniProtKB-ARBA"/>
</dbReference>
<dbReference type="KEGG" id="fms:M1R53_03200"/>
<name>A0A9E7DKQ2_9FIRM</name>
<dbReference type="InterPro" id="IPR000307">
    <property type="entry name" value="Ribosomal_bS16"/>
</dbReference>
<keyword evidence="1 3" id="KW-0689">Ribosomal protein</keyword>
<reference evidence="4" key="1">
    <citation type="submission" date="2022-04" db="EMBL/GenBank/DDBJ databases">
        <title>Complete genome sequences of Ezakiella coagulans and Fenollaria massiliensis.</title>
        <authorList>
            <person name="France M.T."/>
            <person name="Clifford J."/>
            <person name="Narina S."/>
            <person name="Rutt L."/>
            <person name="Ravel J."/>
        </authorList>
    </citation>
    <scope>NUCLEOTIDE SEQUENCE</scope>
    <source>
        <strain evidence="4">C0061C2</strain>
    </source>
</reference>
<dbReference type="FunFam" id="3.30.1320.10:FF:000005">
    <property type="entry name" value="30S ribosomal protein S16"/>
    <property type="match status" value="1"/>
</dbReference>
<dbReference type="Proteomes" id="UP000831151">
    <property type="component" value="Chromosome"/>
</dbReference>
<sequence>MVVKIRLKRMGSKKNPFYRIVVADSRRARDGKFIEQLGYYDPLTEPKTIKFDQEKAEQWIANGAKASETVQRLFKSQGYDITAKTAKKAEATEETEAAEA</sequence>
<evidence type="ECO:0000256" key="1">
    <source>
        <dbReference type="ARBA" id="ARBA00022980"/>
    </source>
</evidence>
<keyword evidence="5" id="KW-1185">Reference proteome</keyword>
<keyword evidence="2 3" id="KW-0687">Ribonucleoprotein</keyword>
<proteinExistence type="inferred from homology"/>
<evidence type="ECO:0000313" key="5">
    <source>
        <dbReference type="Proteomes" id="UP000831151"/>
    </source>
</evidence>
<dbReference type="AlphaFoldDB" id="A0A9E7DKQ2"/>
<evidence type="ECO:0000256" key="3">
    <source>
        <dbReference type="HAMAP-Rule" id="MF_00385"/>
    </source>
</evidence>
<dbReference type="Gene3D" id="3.30.1320.10">
    <property type="match status" value="1"/>
</dbReference>
<dbReference type="PANTHER" id="PTHR12919">
    <property type="entry name" value="30S RIBOSOMAL PROTEIN S16"/>
    <property type="match status" value="1"/>
</dbReference>
<dbReference type="GO" id="GO:0006412">
    <property type="term" value="P:translation"/>
    <property type="evidence" value="ECO:0007669"/>
    <property type="project" value="UniProtKB-UniRule"/>
</dbReference>
<dbReference type="SUPFAM" id="SSF54565">
    <property type="entry name" value="Ribosomal protein S16"/>
    <property type="match status" value="1"/>
</dbReference>